<dbReference type="Gene3D" id="1.10.260.40">
    <property type="entry name" value="lambda repressor-like DNA-binding domains"/>
    <property type="match status" value="1"/>
</dbReference>
<protein>
    <submittedName>
        <fullName evidence="4">Transcriptional regulator</fullName>
    </submittedName>
</protein>
<dbReference type="Proteomes" id="UP000179621">
    <property type="component" value="Unassembled WGS sequence"/>
</dbReference>
<keyword evidence="5" id="KW-1185">Reference proteome</keyword>
<feature type="domain" description="HTH cro/C1-type" evidence="2">
    <location>
        <begin position="5"/>
        <end position="59"/>
    </location>
</feature>
<reference evidence="3 5" key="1">
    <citation type="submission" date="2016-10" db="EMBL/GenBank/DDBJ databases">
        <title>Evaluation of Human, Animal and Environmental Mycobacterium chelonae Isolates by Core Genome Phylogenomic Analysis, Targeted Gene Comparison, and Anti-microbial Susceptibility Patterns: A Tale of Mistaken Identities.</title>
        <authorList>
            <person name="Fogelson S.B."/>
            <person name="Camus A.C."/>
            <person name="Lorenz W."/>
            <person name="Vasireddy R."/>
            <person name="Vasireddy S."/>
            <person name="Smith T."/>
            <person name="Brown-Elliott B.A."/>
            <person name="Wallace R.J.Jr."/>
            <person name="Hasan N.A."/>
            <person name="Reischl U."/>
            <person name="Sanchez S."/>
        </authorList>
    </citation>
    <scope>NUCLEOTIDE SEQUENCE [LARGE SCALE GENOMIC DNA]</scope>
    <source>
        <strain evidence="3 5">8528</strain>
    </source>
</reference>
<reference evidence="4 6" key="2">
    <citation type="submission" date="2016-12" db="EMBL/GenBank/DDBJ databases">
        <title>The new phylogeny of genus Mycobacterium.</title>
        <authorList>
            <person name="Tortoli E."/>
            <person name="Trovato A."/>
            <person name="Cirillo D.M."/>
        </authorList>
    </citation>
    <scope>NUCLEOTIDE SEQUENCE [LARGE SCALE GENOMIC DNA]</scope>
    <source>
        <strain evidence="4 6">CCUG 66554</strain>
    </source>
</reference>
<evidence type="ECO:0000256" key="1">
    <source>
        <dbReference type="ARBA" id="ARBA00023125"/>
    </source>
</evidence>
<comment type="caution">
    <text evidence="4">The sequence shown here is derived from an EMBL/GenBank/DDBJ whole genome shotgun (WGS) entry which is preliminary data.</text>
</comment>
<accession>A0A1X0IIT5</accession>
<dbReference type="Pfam" id="PF01381">
    <property type="entry name" value="HTH_3"/>
    <property type="match status" value="1"/>
</dbReference>
<evidence type="ECO:0000313" key="6">
    <source>
        <dbReference type="Proteomes" id="UP000192434"/>
    </source>
</evidence>
<dbReference type="SMART" id="SM00530">
    <property type="entry name" value="HTH_XRE"/>
    <property type="match status" value="1"/>
</dbReference>
<proteinExistence type="predicted"/>
<dbReference type="PANTHER" id="PTHR46558:SF4">
    <property type="entry name" value="DNA-BIDING PHAGE PROTEIN"/>
    <property type="match status" value="1"/>
</dbReference>
<dbReference type="PANTHER" id="PTHR46558">
    <property type="entry name" value="TRACRIPTIONAL REGULATORY PROTEIN-RELATED-RELATED"/>
    <property type="match status" value="1"/>
</dbReference>
<name>A0A1X0IIT5_9MYCO</name>
<dbReference type="EMBL" id="MVII01000058">
    <property type="protein sequence ID" value="ORB47636.1"/>
    <property type="molecule type" value="Genomic_DNA"/>
</dbReference>
<dbReference type="InterPro" id="IPR010982">
    <property type="entry name" value="Lambda_DNA-bd_dom_sf"/>
</dbReference>
<dbReference type="AlphaFoldDB" id="A0A1X0IIT5"/>
<dbReference type="PROSITE" id="PS50943">
    <property type="entry name" value="HTH_CROC1"/>
    <property type="match status" value="1"/>
</dbReference>
<dbReference type="CDD" id="cd00093">
    <property type="entry name" value="HTH_XRE"/>
    <property type="match status" value="1"/>
</dbReference>
<dbReference type="Proteomes" id="UP000192434">
    <property type="component" value="Unassembled WGS sequence"/>
</dbReference>
<keyword evidence="1" id="KW-0238">DNA-binding</keyword>
<dbReference type="SUPFAM" id="SSF47413">
    <property type="entry name" value="lambda repressor-like DNA-binding domains"/>
    <property type="match status" value="1"/>
</dbReference>
<evidence type="ECO:0000313" key="5">
    <source>
        <dbReference type="Proteomes" id="UP000179621"/>
    </source>
</evidence>
<gene>
    <name evidence="3" type="ORF">BKG73_18505</name>
    <name evidence="4" type="ORF">BST43_25815</name>
</gene>
<dbReference type="InterPro" id="IPR001387">
    <property type="entry name" value="Cro/C1-type_HTH"/>
</dbReference>
<evidence type="ECO:0000313" key="4">
    <source>
        <dbReference type="EMBL" id="ORB47636.1"/>
    </source>
</evidence>
<organism evidence="4 6">
    <name type="scientific">Mycobacteroides saopaulense</name>
    <dbReference type="NCBI Taxonomy" id="1578165"/>
    <lineage>
        <taxon>Bacteria</taxon>
        <taxon>Bacillati</taxon>
        <taxon>Actinomycetota</taxon>
        <taxon>Actinomycetes</taxon>
        <taxon>Mycobacteriales</taxon>
        <taxon>Mycobacteriaceae</taxon>
        <taxon>Mycobacteroides</taxon>
    </lineage>
</organism>
<evidence type="ECO:0000313" key="3">
    <source>
        <dbReference type="EMBL" id="OHU07797.1"/>
    </source>
</evidence>
<dbReference type="GO" id="GO:0003677">
    <property type="term" value="F:DNA binding"/>
    <property type="evidence" value="ECO:0007669"/>
    <property type="project" value="UniProtKB-KW"/>
</dbReference>
<evidence type="ECO:0000259" key="2">
    <source>
        <dbReference type="PROSITE" id="PS50943"/>
    </source>
</evidence>
<sequence length="61" mass="6356">MGRKIAALRSDKGLPQAALAGVLGVMQSGVSDIESGRRSLDLKKLYAIASALSVPVHELLP</sequence>
<dbReference type="EMBL" id="MLIH01000028">
    <property type="protein sequence ID" value="OHU07797.1"/>
    <property type="molecule type" value="Genomic_DNA"/>
</dbReference>